<feature type="compositionally biased region" description="Polar residues" evidence="1">
    <location>
        <begin position="73"/>
        <end position="83"/>
    </location>
</feature>
<feature type="compositionally biased region" description="Basic and acidic residues" evidence="1">
    <location>
        <begin position="58"/>
        <end position="71"/>
    </location>
</feature>
<evidence type="ECO:0000256" key="1">
    <source>
        <dbReference type="SAM" id="MobiDB-lite"/>
    </source>
</evidence>
<keyword evidence="3" id="KW-1185">Reference proteome</keyword>
<feature type="compositionally biased region" description="Low complexity" evidence="1">
    <location>
        <begin position="104"/>
        <end position="119"/>
    </location>
</feature>
<evidence type="ECO:0008006" key="4">
    <source>
        <dbReference type="Google" id="ProtNLM"/>
    </source>
</evidence>
<organism evidence="2 3">
    <name type="scientific">Micromonospora rosaria</name>
    <dbReference type="NCBI Taxonomy" id="47874"/>
    <lineage>
        <taxon>Bacteria</taxon>
        <taxon>Bacillati</taxon>
        <taxon>Actinomycetota</taxon>
        <taxon>Actinomycetes</taxon>
        <taxon>Micromonosporales</taxon>
        <taxon>Micromonosporaceae</taxon>
        <taxon>Micromonospora</taxon>
    </lineage>
</organism>
<name>A0A136PQG5_9ACTN</name>
<reference evidence="2 3" key="1">
    <citation type="submission" date="2016-01" db="EMBL/GenBank/DDBJ databases">
        <title>Whole genome sequence and analysis of Micromonospora rosaria DSM 803, which can produce antibacterial substance rosamicin.</title>
        <authorList>
            <person name="Yang H."/>
            <person name="He X."/>
            <person name="Zhu D."/>
        </authorList>
    </citation>
    <scope>NUCLEOTIDE SEQUENCE [LARGE SCALE GENOMIC DNA]</scope>
    <source>
        <strain evidence="2 3">DSM 803</strain>
    </source>
</reference>
<dbReference type="EMBL" id="LRQV01000063">
    <property type="protein sequence ID" value="KXK60651.1"/>
    <property type="molecule type" value="Genomic_DNA"/>
</dbReference>
<feature type="region of interest" description="Disordered" evidence="1">
    <location>
        <begin position="58"/>
        <end position="134"/>
    </location>
</feature>
<comment type="caution">
    <text evidence="2">The sequence shown here is derived from an EMBL/GenBank/DDBJ whole genome shotgun (WGS) entry which is preliminary data.</text>
</comment>
<evidence type="ECO:0000313" key="3">
    <source>
        <dbReference type="Proteomes" id="UP000070620"/>
    </source>
</evidence>
<dbReference type="OrthoDB" id="5125216at2"/>
<sequence length="134" mass="13323">MRGKILFLGGLAAGFVLGARAGREKYEELVVRGRKVLDHPTVQEAAGVAQAQATRLYSEGKDRLNHSKLGEKLSSNGSGQLTAADSAHAGTPATVGAKANSPASSTGSTSTGSTSGSGTARTKPSGTGANGTAP</sequence>
<protein>
    <recommendedName>
        <fullName evidence="4">Protoporphyrinogen oxidase</fullName>
    </recommendedName>
</protein>
<evidence type="ECO:0000313" key="2">
    <source>
        <dbReference type="EMBL" id="KXK60651.1"/>
    </source>
</evidence>
<dbReference type="Proteomes" id="UP000070620">
    <property type="component" value="Unassembled WGS sequence"/>
</dbReference>
<dbReference type="RefSeq" id="WP_067367410.1">
    <property type="nucleotide sequence ID" value="NZ_JBIUBN010000014.1"/>
</dbReference>
<proteinExistence type="predicted"/>
<gene>
    <name evidence="2" type="ORF">AWW66_17700</name>
</gene>
<accession>A0A136PQG5</accession>
<dbReference type="AlphaFoldDB" id="A0A136PQG5"/>